<evidence type="ECO:0000313" key="2">
    <source>
        <dbReference type="Proteomes" id="UP000323300"/>
    </source>
</evidence>
<dbReference type="GO" id="GO:0003824">
    <property type="term" value="F:catalytic activity"/>
    <property type="evidence" value="ECO:0007669"/>
    <property type="project" value="InterPro"/>
</dbReference>
<keyword evidence="2" id="KW-1185">Reference proteome</keyword>
<gene>
    <name evidence="1" type="ORF">SAMN04488498_106217</name>
</gene>
<accession>A0A1I3ZNA0</accession>
<sequence>MTKRVIVGVTEASGSAVALETVRQLAKAGAETHLVVSHGEHATICHELGSDGLTRLSTNATSVHSPDSLTAPIASVPSGPTEWSCCLVPCDPWRRWHTALATTFSSAPPMSCSRKSAA</sequence>
<organism evidence="1 2">
    <name type="scientific">Neomesorhizobium albiziae</name>
    <dbReference type="NCBI Taxonomy" id="335020"/>
    <lineage>
        <taxon>Bacteria</taxon>
        <taxon>Pseudomonadati</taxon>
        <taxon>Pseudomonadota</taxon>
        <taxon>Alphaproteobacteria</taxon>
        <taxon>Hyphomicrobiales</taxon>
        <taxon>Phyllobacteriaceae</taxon>
        <taxon>Neomesorhizobium</taxon>
    </lineage>
</organism>
<dbReference type="Gene3D" id="3.40.50.1950">
    <property type="entry name" value="Flavin prenyltransferase-like"/>
    <property type="match status" value="1"/>
</dbReference>
<dbReference type="InterPro" id="IPR036551">
    <property type="entry name" value="Flavin_trans-like"/>
</dbReference>
<dbReference type="RefSeq" id="WP_188130418.1">
    <property type="nucleotide sequence ID" value="NZ_BSPE01000031.1"/>
</dbReference>
<dbReference type="Proteomes" id="UP000323300">
    <property type="component" value="Unassembled WGS sequence"/>
</dbReference>
<dbReference type="AlphaFoldDB" id="A0A1I3ZNA0"/>
<reference evidence="1 2" key="1">
    <citation type="submission" date="2016-10" db="EMBL/GenBank/DDBJ databases">
        <authorList>
            <person name="Varghese N."/>
            <person name="Submissions S."/>
        </authorList>
    </citation>
    <scope>NUCLEOTIDE SEQUENCE [LARGE SCALE GENOMIC DNA]</scope>
    <source>
        <strain evidence="1 2">DSM 21822</strain>
    </source>
</reference>
<dbReference type="EMBL" id="FOSL01000006">
    <property type="protein sequence ID" value="SFK45552.1"/>
    <property type="molecule type" value="Genomic_DNA"/>
</dbReference>
<dbReference type="SUPFAM" id="SSF52507">
    <property type="entry name" value="Homo-oligomeric flavin-containing Cys decarboxylases, HFCD"/>
    <property type="match status" value="1"/>
</dbReference>
<name>A0A1I3ZNA0_9HYPH</name>
<protein>
    <submittedName>
        <fullName evidence="1">Uncharacterized protein</fullName>
    </submittedName>
</protein>
<evidence type="ECO:0000313" key="1">
    <source>
        <dbReference type="EMBL" id="SFK45552.1"/>
    </source>
</evidence>
<proteinExistence type="predicted"/>